<evidence type="ECO:0000313" key="1">
    <source>
        <dbReference type="EMBL" id="RIA85363.1"/>
    </source>
</evidence>
<dbReference type="AlphaFoldDB" id="A0A397SGP2"/>
<dbReference type="Proteomes" id="UP000265703">
    <property type="component" value="Unassembled WGS sequence"/>
</dbReference>
<comment type="caution">
    <text evidence="1">The sequence shown here is derived from an EMBL/GenBank/DDBJ whole genome shotgun (WGS) entry which is preliminary data.</text>
</comment>
<proteinExistence type="predicted"/>
<gene>
    <name evidence="1" type="ORF">C1645_830882</name>
</gene>
<dbReference type="STRING" id="658196.A0A397SGP2"/>
<organism evidence="1 2">
    <name type="scientific">Glomus cerebriforme</name>
    <dbReference type="NCBI Taxonomy" id="658196"/>
    <lineage>
        <taxon>Eukaryota</taxon>
        <taxon>Fungi</taxon>
        <taxon>Fungi incertae sedis</taxon>
        <taxon>Mucoromycota</taxon>
        <taxon>Glomeromycotina</taxon>
        <taxon>Glomeromycetes</taxon>
        <taxon>Glomerales</taxon>
        <taxon>Glomeraceae</taxon>
        <taxon>Glomus</taxon>
    </lineage>
</organism>
<dbReference type="OrthoDB" id="2015447at2759"/>
<keyword evidence="2" id="KW-1185">Reference proteome</keyword>
<dbReference type="Gene3D" id="3.40.50.720">
    <property type="entry name" value="NAD(P)-binding Rossmann-like Domain"/>
    <property type="match status" value="1"/>
</dbReference>
<evidence type="ECO:0000313" key="2">
    <source>
        <dbReference type="Proteomes" id="UP000265703"/>
    </source>
</evidence>
<protein>
    <submittedName>
        <fullName evidence="1">Uncharacterized protein</fullName>
    </submittedName>
</protein>
<name>A0A397SGP2_9GLOM</name>
<accession>A0A397SGP2</accession>
<reference evidence="1 2" key="1">
    <citation type="submission" date="2018-06" db="EMBL/GenBank/DDBJ databases">
        <title>Comparative genomics reveals the genomic features of Rhizophagus irregularis, R. cerebriforme, R. diaphanum and Gigaspora rosea, and their symbiotic lifestyle signature.</title>
        <authorList>
            <person name="Morin E."/>
            <person name="San Clemente H."/>
            <person name="Chen E.C.H."/>
            <person name="De La Providencia I."/>
            <person name="Hainaut M."/>
            <person name="Kuo A."/>
            <person name="Kohler A."/>
            <person name="Murat C."/>
            <person name="Tang N."/>
            <person name="Roy S."/>
            <person name="Loubradou J."/>
            <person name="Henrissat B."/>
            <person name="Grigoriev I.V."/>
            <person name="Corradi N."/>
            <person name="Roux C."/>
            <person name="Martin F.M."/>
        </authorList>
    </citation>
    <scope>NUCLEOTIDE SEQUENCE [LARGE SCALE GENOMIC DNA]</scope>
    <source>
        <strain evidence="1 2">DAOM 227022</strain>
    </source>
</reference>
<sequence length="61" mass="7201">MLNKRIIVLGAEKAIKVHIVAKHFPGDLSYEYTSPWAGAHWRSHAARYEIREQGMWYEKFI</sequence>
<dbReference type="EMBL" id="QKYT01000430">
    <property type="protein sequence ID" value="RIA85363.1"/>
    <property type="molecule type" value="Genomic_DNA"/>
</dbReference>